<dbReference type="Proteomes" id="UP000292082">
    <property type="component" value="Unassembled WGS sequence"/>
</dbReference>
<evidence type="ECO:0000313" key="1">
    <source>
        <dbReference type="EMBL" id="TBU64290.1"/>
    </source>
</evidence>
<protein>
    <submittedName>
        <fullName evidence="1">Uncharacterized protein</fullName>
    </submittedName>
</protein>
<organism evidence="1 2">
    <name type="scientific">Dichomitus squalens</name>
    <dbReference type="NCBI Taxonomy" id="114155"/>
    <lineage>
        <taxon>Eukaryota</taxon>
        <taxon>Fungi</taxon>
        <taxon>Dikarya</taxon>
        <taxon>Basidiomycota</taxon>
        <taxon>Agaricomycotina</taxon>
        <taxon>Agaricomycetes</taxon>
        <taxon>Polyporales</taxon>
        <taxon>Polyporaceae</taxon>
        <taxon>Dichomitus</taxon>
    </lineage>
</organism>
<evidence type="ECO:0000313" key="2">
    <source>
        <dbReference type="Proteomes" id="UP000292082"/>
    </source>
</evidence>
<proteinExistence type="predicted"/>
<accession>A0A4Q9QAK4</accession>
<keyword evidence="2" id="KW-1185">Reference proteome</keyword>
<gene>
    <name evidence="1" type="ORF">BD310DRAFT_391642</name>
</gene>
<dbReference type="EMBL" id="ML145086">
    <property type="protein sequence ID" value="TBU64290.1"/>
    <property type="molecule type" value="Genomic_DNA"/>
</dbReference>
<dbReference type="AlphaFoldDB" id="A0A4Q9QAK4"/>
<sequence>MSLRRKIQQAGVPHLEEGRYLCSVRRGRSYEETSRGAVCHMLFAAVACCVAPAKLDADPSVSTLVGPNKHRQQSQVCRRVSQAERARYRSRRGKCAHEAVFFEDLMRIHREPAVDVDKNTSYSRLHPQGCSVLIGWSNLLLAHTVKAPRCFPGLDKLQVSDMHVSTFDHLGERYPRHNHLRASAAW</sequence>
<reference evidence="1 2" key="1">
    <citation type="submission" date="2019-01" db="EMBL/GenBank/DDBJ databases">
        <title>Draft genome sequences of three monokaryotic isolates of the white-rot basidiomycete fungus Dichomitus squalens.</title>
        <authorList>
            <consortium name="DOE Joint Genome Institute"/>
            <person name="Lopez S.C."/>
            <person name="Andreopoulos B."/>
            <person name="Pangilinan J."/>
            <person name="Lipzen A."/>
            <person name="Riley R."/>
            <person name="Ahrendt S."/>
            <person name="Ng V."/>
            <person name="Barry K."/>
            <person name="Daum C."/>
            <person name="Grigoriev I.V."/>
            <person name="Hilden K.S."/>
            <person name="Makela M.R."/>
            <person name="de Vries R.P."/>
        </authorList>
    </citation>
    <scope>NUCLEOTIDE SEQUENCE [LARGE SCALE GENOMIC DNA]</scope>
    <source>
        <strain evidence="1 2">CBS 464.89</strain>
    </source>
</reference>
<name>A0A4Q9QAK4_9APHY</name>